<dbReference type="NCBIfam" id="TIGR00795">
    <property type="entry name" value="lctP"/>
    <property type="match status" value="1"/>
</dbReference>
<dbReference type="Pfam" id="PF02652">
    <property type="entry name" value="Lactate_perm"/>
    <property type="match status" value="1"/>
</dbReference>
<feature type="transmembrane region" description="Helical" evidence="8">
    <location>
        <begin position="307"/>
        <end position="325"/>
    </location>
</feature>
<evidence type="ECO:0000256" key="3">
    <source>
        <dbReference type="ARBA" id="ARBA00022448"/>
    </source>
</evidence>
<dbReference type="GO" id="GO:0005886">
    <property type="term" value="C:plasma membrane"/>
    <property type="evidence" value="ECO:0007669"/>
    <property type="project" value="UniProtKB-SubCell"/>
</dbReference>
<keyword evidence="3 8" id="KW-0813">Transport</keyword>
<keyword evidence="5 8" id="KW-0812">Transmembrane</keyword>
<evidence type="ECO:0000256" key="6">
    <source>
        <dbReference type="ARBA" id="ARBA00022989"/>
    </source>
</evidence>
<dbReference type="Proteomes" id="UP000245728">
    <property type="component" value="Chromosome"/>
</dbReference>
<comment type="subcellular location">
    <subcellularLocation>
        <location evidence="8">Cell inner membrane</location>
        <topology evidence="8">Multi-pass membrane protein</topology>
    </subcellularLocation>
    <subcellularLocation>
        <location evidence="1">Cell membrane</location>
        <topology evidence="1">Multi-pass membrane protein</topology>
    </subcellularLocation>
</comment>
<protein>
    <recommendedName>
        <fullName evidence="8">L-lactate permease</fullName>
    </recommendedName>
</protein>
<dbReference type="AlphaFoldDB" id="A0A2S2E2J7"/>
<evidence type="ECO:0000313" key="9">
    <source>
        <dbReference type="EMBL" id="AWL11876.1"/>
    </source>
</evidence>
<feature type="transmembrane region" description="Helical" evidence="8">
    <location>
        <begin position="184"/>
        <end position="207"/>
    </location>
</feature>
<feature type="transmembrane region" description="Helical" evidence="8">
    <location>
        <begin position="513"/>
        <end position="535"/>
    </location>
</feature>
<evidence type="ECO:0000256" key="1">
    <source>
        <dbReference type="ARBA" id="ARBA00004651"/>
    </source>
</evidence>
<accession>A0A2S2E2J7</accession>
<comment type="function">
    <text evidence="8">Uptake of L-lactate across the membrane. Can also transport D-lactate and glycolate.</text>
</comment>
<feature type="transmembrane region" description="Helical" evidence="8">
    <location>
        <begin position="6"/>
        <end position="23"/>
    </location>
</feature>
<keyword evidence="8" id="KW-0997">Cell inner membrane</keyword>
<feature type="transmembrane region" description="Helical" evidence="8">
    <location>
        <begin position="102"/>
        <end position="122"/>
    </location>
</feature>
<dbReference type="PANTHER" id="PTHR30003:SF0">
    <property type="entry name" value="GLYCOLATE PERMEASE GLCA-RELATED"/>
    <property type="match status" value="1"/>
</dbReference>
<keyword evidence="10" id="KW-1185">Reference proteome</keyword>
<feature type="transmembrane region" description="Helical" evidence="8">
    <location>
        <begin position="477"/>
        <end position="501"/>
    </location>
</feature>
<sequence length="536" mass="57663">MTWLQIVTAIMPVLSVLVLLVVLRLPAARAMPLSLLLSAFMAYFIWGMSERQMAAAMMEGVMIAATILWIVLGALFLLNTLKATGAIDVIRGGFAQISPDRRIQVVIIAWLFGSFLEGAAGFGTPAAIAAPLLVTLGFPPLAAVVLALIADSSAVSFGAAGTPIIVGLKQGLEQSSYSQLQDIAVTAIGMDILIGSLLPTVMVIILTRFFGEQKSFKPALAALPFTLTAGLAFTLPAYIVAYWLGPEFPSILGALIGLGLMITLAKLSWLVPRTPWYFSEEDRQQVHKAMLKLAQPQPVTMSLCRAWSAYLLVATLLVLTRLEFLPLKSWLNAAVLSWQSILNTSISITITPLYLPGSLFIISALVSIRWQQGRRHHLTQALTTSLKTLRPTFIALMTAVPMVRIFLHSDINRLGLNAMPLEMAQLAAEQLSAHWLWVAPFIGALGSFIAGSATFSNMMFAEFQQAVALDAQLPQNLVLALQLLGANAGNMICVVNVVAAASVVNLNGREGQIIRFTLPPMLFYCLGVGAIAVLLG</sequence>
<feature type="transmembrane region" description="Helical" evidence="8">
    <location>
        <begin position="61"/>
        <end position="81"/>
    </location>
</feature>
<reference evidence="9 10" key="1">
    <citation type="submission" date="2018-05" db="EMBL/GenBank/DDBJ databases">
        <title>Salinimonas sp. HMF8227 Genome sequencing and assembly.</title>
        <authorList>
            <person name="Kang H."/>
            <person name="Kang J."/>
            <person name="Cha I."/>
            <person name="Kim H."/>
            <person name="Joh K."/>
        </authorList>
    </citation>
    <scope>NUCLEOTIDE SEQUENCE [LARGE SCALE GENOMIC DNA]</scope>
    <source>
        <strain evidence="9 10">HMF8227</strain>
    </source>
</reference>
<keyword evidence="7 8" id="KW-0472">Membrane</keyword>
<name>A0A2S2E2J7_9ALTE</name>
<evidence type="ECO:0000256" key="2">
    <source>
        <dbReference type="ARBA" id="ARBA00010100"/>
    </source>
</evidence>
<evidence type="ECO:0000256" key="5">
    <source>
        <dbReference type="ARBA" id="ARBA00022692"/>
    </source>
</evidence>
<dbReference type="KEGG" id="salh:HMF8227_01401"/>
<comment type="similarity">
    <text evidence="2 8">Belongs to the lactate permease family.</text>
</comment>
<evidence type="ECO:0000256" key="4">
    <source>
        <dbReference type="ARBA" id="ARBA00022475"/>
    </source>
</evidence>
<dbReference type="GO" id="GO:0015295">
    <property type="term" value="F:solute:proton symporter activity"/>
    <property type="evidence" value="ECO:0007669"/>
    <property type="project" value="TreeGrafter"/>
</dbReference>
<dbReference type="GO" id="GO:0015129">
    <property type="term" value="F:lactate transmembrane transporter activity"/>
    <property type="evidence" value="ECO:0007669"/>
    <property type="project" value="UniProtKB-UniRule"/>
</dbReference>
<dbReference type="RefSeq" id="WP_109339493.1">
    <property type="nucleotide sequence ID" value="NZ_CP029347.1"/>
</dbReference>
<evidence type="ECO:0000313" key="10">
    <source>
        <dbReference type="Proteomes" id="UP000245728"/>
    </source>
</evidence>
<dbReference type="OrthoDB" id="9761056at2"/>
<proteinExistence type="inferred from homology"/>
<keyword evidence="4" id="KW-1003">Cell membrane</keyword>
<feature type="transmembrane region" description="Helical" evidence="8">
    <location>
        <begin position="219"/>
        <end position="244"/>
    </location>
</feature>
<dbReference type="EMBL" id="CP029347">
    <property type="protein sequence ID" value="AWL11876.1"/>
    <property type="molecule type" value="Genomic_DNA"/>
</dbReference>
<gene>
    <name evidence="9" type="ORF">HMF8227_01401</name>
</gene>
<feature type="transmembrane region" description="Helical" evidence="8">
    <location>
        <begin position="435"/>
        <end position="456"/>
    </location>
</feature>
<organism evidence="9 10">
    <name type="scientific">Saliniradius amylolyticus</name>
    <dbReference type="NCBI Taxonomy" id="2183582"/>
    <lineage>
        <taxon>Bacteria</taxon>
        <taxon>Pseudomonadati</taxon>
        <taxon>Pseudomonadota</taxon>
        <taxon>Gammaproteobacteria</taxon>
        <taxon>Alteromonadales</taxon>
        <taxon>Alteromonadaceae</taxon>
        <taxon>Saliniradius</taxon>
    </lineage>
</organism>
<keyword evidence="6 8" id="KW-1133">Transmembrane helix</keyword>
<evidence type="ECO:0000256" key="7">
    <source>
        <dbReference type="ARBA" id="ARBA00023136"/>
    </source>
</evidence>
<feature type="transmembrane region" description="Helical" evidence="8">
    <location>
        <begin position="250"/>
        <end position="271"/>
    </location>
</feature>
<dbReference type="PANTHER" id="PTHR30003">
    <property type="entry name" value="L-LACTATE PERMEASE"/>
    <property type="match status" value="1"/>
</dbReference>
<feature type="transmembrane region" description="Helical" evidence="8">
    <location>
        <begin position="30"/>
        <end position="49"/>
    </location>
</feature>
<evidence type="ECO:0000256" key="8">
    <source>
        <dbReference type="RuleBase" id="RU365092"/>
    </source>
</evidence>
<feature type="transmembrane region" description="Helical" evidence="8">
    <location>
        <begin position="345"/>
        <end position="368"/>
    </location>
</feature>
<dbReference type="InterPro" id="IPR003804">
    <property type="entry name" value="Lactate_perm"/>
</dbReference>